<dbReference type="EMBL" id="MTKO01000048">
    <property type="protein sequence ID" value="RWX46855.1"/>
    <property type="molecule type" value="Genomic_DNA"/>
</dbReference>
<accession>A0A3S3SNV9</accession>
<proteinExistence type="predicted"/>
<protein>
    <submittedName>
        <fullName evidence="1">Uncharacterized protein</fullName>
    </submittedName>
</protein>
<keyword evidence="2" id="KW-1185">Reference proteome</keyword>
<evidence type="ECO:0000313" key="2">
    <source>
        <dbReference type="Proteomes" id="UP000287853"/>
    </source>
</evidence>
<dbReference type="AlphaFoldDB" id="A0A3S3SNV9"/>
<gene>
    <name evidence="1" type="ORF">H206_03532</name>
</gene>
<dbReference type="Proteomes" id="UP000287853">
    <property type="component" value="Unassembled WGS sequence"/>
</dbReference>
<reference evidence="1 2" key="1">
    <citation type="submission" date="2017-01" db="EMBL/GenBank/DDBJ databases">
        <title>The cable genome- insights into the physiology and evolution of filamentous bacteria capable of sulfide oxidation via long distance electron transfer.</title>
        <authorList>
            <person name="Schreiber L."/>
            <person name="Bjerg J.T."/>
            <person name="Boggild A."/>
            <person name="Van De Vossenberg J."/>
            <person name="Meysman F."/>
            <person name="Nielsen L.P."/>
            <person name="Schramm A."/>
            <person name="Kjeldsen K.U."/>
        </authorList>
    </citation>
    <scope>NUCLEOTIDE SEQUENCE [LARGE SCALE GENOMIC DNA]</scope>
    <source>
        <strain evidence="1">MCF</strain>
    </source>
</reference>
<comment type="caution">
    <text evidence="1">The sequence shown here is derived from an EMBL/GenBank/DDBJ whole genome shotgun (WGS) entry which is preliminary data.</text>
</comment>
<organism evidence="1 2">
    <name type="scientific">Candidatus Electrothrix aarhusensis</name>
    <dbReference type="NCBI Taxonomy" id="1859131"/>
    <lineage>
        <taxon>Bacteria</taxon>
        <taxon>Pseudomonadati</taxon>
        <taxon>Thermodesulfobacteriota</taxon>
        <taxon>Desulfobulbia</taxon>
        <taxon>Desulfobulbales</taxon>
        <taxon>Desulfobulbaceae</taxon>
        <taxon>Candidatus Electrothrix</taxon>
    </lineage>
</organism>
<sequence length="29" mass="3396">MLNVGNGYYYDGFMPVLDVRTVITKQWNT</sequence>
<evidence type="ECO:0000313" key="1">
    <source>
        <dbReference type="EMBL" id="RWX46855.1"/>
    </source>
</evidence>
<name>A0A3S3SNV9_9BACT</name>